<comment type="subcellular location">
    <subcellularLocation>
        <location evidence="1 7">Cell membrane</location>
        <topology evidence="1 7">Multi-pass membrane protein</topology>
    </subcellularLocation>
</comment>
<evidence type="ECO:0000256" key="5">
    <source>
        <dbReference type="ARBA" id="ARBA00022989"/>
    </source>
</evidence>
<organism evidence="9 10">
    <name type="scientific">Pseudonocardia kunmingensis</name>
    <dbReference type="NCBI Taxonomy" id="630975"/>
    <lineage>
        <taxon>Bacteria</taxon>
        <taxon>Bacillati</taxon>
        <taxon>Actinomycetota</taxon>
        <taxon>Actinomycetes</taxon>
        <taxon>Pseudonocardiales</taxon>
        <taxon>Pseudonocardiaceae</taxon>
        <taxon>Pseudonocardia</taxon>
    </lineage>
</organism>
<evidence type="ECO:0000313" key="9">
    <source>
        <dbReference type="EMBL" id="TQM06208.1"/>
    </source>
</evidence>
<keyword evidence="5 7" id="KW-1133">Transmembrane helix</keyword>
<feature type="transmembrane region" description="Helical" evidence="7">
    <location>
        <begin position="69"/>
        <end position="93"/>
    </location>
</feature>
<feature type="transmembrane region" description="Helical" evidence="7">
    <location>
        <begin position="133"/>
        <end position="156"/>
    </location>
</feature>
<keyword evidence="4 7" id="KW-0812">Transmembrane</keyword>
<evidence type="ECO:0000313" key="10">
    <source>
        <dbReference type="Proteomes" id="UP000315677"/>
    </source>
</evidence>
<evidence type="ECO:0000256" key="1">
    <source>
        <dbReference type="ARBA" id="ARBA00004651"/>
    </source>
</evidence>
<dbReference type="RefSeq" id="WP_142059915.1">
    <property type="nucleotide sequence ID" value="NZ_VFPA01000004.1"/>
</dbReference>
<evidence type="ECO:0000256" key="6">
    <source>
        <dbReference type="ARBA" id="ARBA00023136"/>
    </source>
</evidence>
<dbReference type="Proteomes" id="UP000315677">
    <property type="component" value="Unassembled WGS sequence"/>
</dbReference>
<dbReference type="Pfam" id="PF00528">
    <property type="entry name" value="BPD_transp_1"/>
    <property type="match status" value="1"/>
</dbReference>
<gene>
    <name evidence="9" type="ORF">FB558_6453</name>
</gene>
<evidence type="ECO:0000256" key="2">
    <source>
        <dbReference type="ARBA" id="ARBA00022448"/>
    </source>
</evidence>
<feature type="transmembrane region" description="Helical" evidence="7">
    <location>
        <begin position="177"/>
        <end position="202"/>
    </location>
</feature>
<dbReference type="SUPFAM" id="SSF161098">
    <property type="entry name" value="MetI-like"/>
    <property type="match status" value="1"/>
</dbReference>
<dbReference type="Gene3D" id="1.10.3720.10">
    <property type="entry name" value="MetI-like"/>
    <property type="match status" value="1"/>
</dbReference>
<keyword evidence="3" id="KW-1003">Cell membrane</keyword>
<dbReference type="InterPro" id="IPR035906">
    <property type="entry name" value="MetI-like_sf"/>
</dbReference>
<dbReference type="GO" id="GO:0005886">
    <property type="term" value="C:plasma membrane"/>
    <property type="evidence" value="ECO:0007669"/>
    <property type="project" value="UniProtKB-SubCell"/>
</dbReference>
<keyword evidence="10" id="KW-1185">Reference proteome</keyword>
<dbReference type="InterPro" id="IPR000515">
    <property type="entry name" value="MetI-like"/>
</dbReference>
<comment type="similarity">
    <text evidence="7">Belongs to the binding-protein-dependent transport system permease family.</text>
</comment>
<evidence type="ECO:0000259" key="8">
    <source>
        <dbReference type="PROSITE" id="PS50928"/>
    </source>
</evidence>
<dbReference type="CDD" id="cd06261">
    <property type="entry name" value="TM_PBP2"/>
    <property type="match status" value="1"/>
</dbReference>
<comment type="caution">
    <text evidence="9">The sequence shown here is derived from an EMBL/GenBank/DDBJ whole genome shotgun (WGS) entry which is preliminary data.</text>
</comment>
<reference evidence="9 10" key="1">
    <citation type="submission" date="2019-06" db="EMBL/GenBank/DDBJ databases">
        <title>Sequencing the genomes of 1000 actinobacteria strains.</title>
        <authorList>
            <person name="Klenk H.-P."/>
        </authorList>
    </citation>
    <scope>NUCLEOTIDE SEQUENCE [LARGE SCALE GENOMIC DNA]</scope>
    <source>
        <strain evidence="9 10">DSM 45301</strain>
    </source>
</reference>
<keyword evidence="2 7" id="KW-0813">Transport</keyword>
<dbReference type="GO" id="GO:0055085">
    <property type="term" value="P:transmembrane transport"/>
    <property type="evidence" value="ECO:0007669"/>
    <property type="project" value="InterPro"/>
</dbReference>
<name>A0A543DA98_9PSEU</name>
<protein>
    <submittedName>
        <fullName evidence="9">Carbohydrate ABC transporter membrane protein 2 (CUT1 family)</fullName>
    </submittedName>
</protein>
<proteinExistence type="inferred from homology"/>
<evidence type="ECO:0000256" key="3">
    <source>
        <dbReference type="ARBA" id="ARBA00022475"/>
    </source>
</evidence>
<feature type="transmembrane region" description="Helical" evidence="7">
    <location>
        <begin position="100"/>
        <end position="121"/>
    </location>
</feature>
<feature type="transmembrane region" description="Helical" evidence="7">
    <location>
        <begin position="234"/>
        <end position="257"/>
    </location>
</feature>
<dbReference type="PROSITE" id="PS50928">
    <property type="entry name" value="ABC_TM1"/>
    <property type="match status" value="1"/>
</dbReference>
<feature type="domain" description="ABC transmembrane type-1" evidence="8">
    <location>
        <begin position="65"/>
        <end position="257"/>
    </location>
</feature>
<dbReference type="EMBL" id="VFPA01000004">
    <property type="protein sequence ID" value="TQM06208.1"/>
    <property type="molecule type" value="Genomic_DNA"/>
</dbReference>
<dbReference type="AlphaFoldDB" id="A0A543DA98"/>
<dbReference type="PANTHER" id="PTHR43744">
    <property type="entry name" value="ABC TRANSPORTER PERMEASE PROTEIN MG189-RELATED-RELATED"/>
    <property type="match status" value="1"/>
</dbReference>
<accession>A0A543DA98</accession>
<dbReference type="OrthoDB" id="9794684at2"/>
<evidence type="ECO:0000256" key="4">
    <source>
        <dbReference type="ARBA" id="ARBA00022692"/>
    </source>
</evidence>
<dbReference type="PANTHER" id="PTHR43744:SF12">
    <property type="entry name" value="ABC TRANSPORTER PERMEASE PROTEIN MG189-RELATED"/>
    <property type="match status" value="1"/>
</dbReference>
<keyword evidence="6 7" id="KW-0472">Membrane</keyword>
<evidence type="ECO:0000256" key="7">
    <source>
        <dbReference type="RuleBase" id="RU363032"/>
    </source>
</evidence>
<sequence>MGRAVRNVVLVATALLWLVPSWLLVVNSFTAAADYTGTPAWWPVSWAFLDNVGEAFTAAHVGSGMLNSLVYAVIGALIAVVVAALASFAVVVMPVKRPALWFWAIYVGTILPLQMFLAPLFNGYATTSLYDTQYGMLLIYAALAVPFAFFVVRNYMTTVPREMREAAALDGASWLRMFLSIHLPLVRSAMVAAFLFQFTWIWNDMLFGITLGTSPNVRPAMAALADLTSNYSNIGPPVVLAGALVASLPTVVLFFAFQRFFTRSLKLTS</sequence>